<feature type="non-terminal residue" evidence="2">
    <location>
        <position position="62"/>
    </location>
</feature>
<organism evidence="2 3">
    <name type="scientific">Pleurodeles waltl</name>
    <name type="common">Iberian ribbed newt</name>
    <dbReference type="NCBI Taxonomy" id="8319"/>
    <lineage>
        <taxon>Eukaryota</taxon>
        <taxon>Metazoa</taxon>
        <taxon>Chordata</taxon>
        <taxon>Craniata</taxon>
        <taxon>Vertebrata</taxon>
        <taxon>Euteleostomi</taxon>
        <taxon>Amphibia</taxon>
        <taxon>Batrachia</taxon>
        <taxon>Caudata</taxon>
        <taxon>Salamandroidea</taxon>
        <taxon>Salamandridae</taxon>
        <taxon>Pleurodelinae</taxon>
        <taxon>Pleurodeles</taxon>
    </lineage>
</organism>
<reference evidence="2" key="1">
    <citation type="journal article" date="2022" name="bioRxiv">
        <title>Sequencing and chromosome-scale assembly of the giantPleurodeles waltlgenome.</title>
        <authorList>
            <person name="Brown T."/>
            <person name="Elewa A."/>
            <person name="Iarovenko S."/>
            <person name="Subramanian E."/>
            <person name="Araus A.J."/>
            <person name="Petzold A."/>
            <person name="Susuki M."/>
            <person name="Suzuki K.-i.T."/>
            <person name="Hayashi T."/>
            <person name="Toyoda A."/>
            <person name="Oliveira C."/>
            <person name="Osipova E."/>
            <person name="Leigh N.D."/>
            <person name="Simon A."/>
            <person name="Yun M.H."/>
        </authorList>
    </citation>
    <scope>NUCLEOTIDE SEQUENCE</scope>
    <source>
        <strain evidence="2">20211129_DDA</strain>
        <tissue evidence="2">Liver</tissue>
    </source>
</reference>
<evidence type="ECO:0000313" key="3">
    <source>
        <dbReference type="Proteomes" id="UP001066276"/>
    </source>
</evidence>
<accession>A0AAV7Q5K1</accession>
<name>A0AAV7Q5K1_PLEWA</name>
<feature type="non-terminal residue" evidence="2">
    <location>
        <position position="1"/>
    </location>
</feature>
<protein>
    <submittedName>
        <fullName evidence="2">Uncharacterized protein</fullName>
    </submittedName>
</protein>
<feature type="region of interest" description="Disordered" evidence="1">
    <location>
        <begin position="32"/>
        <end position="62"/>
    </location>
</feature>
<proteinExistence type="predicted"/>
<keyword evidence="3" id="KW-1185">Reference proteome</keyword>
<dbReference type="Proteomes" id="UP001066276">
    <property type="component" value="Chromosome 6"/>
</dbReference>
<gene>
    <name evidence="2" type="ORF">NDU88_002084</name>
</gene>
<feature type="compositionally biased region" description="Polar residues" evidence="1">
    <location>
        <begin position="41"/>
        <end position="55"/>
    </location>
</feature>
<sequence length="62" mass="7241">AHNSTIQKTENHRKKEYFQEFAVNKTIRNEASRCKRMSSCPKPSNPQEEATNRKTPSGEYKQ</sequence>
<comment type="caution">
    <text evidence="2">The sequence shown here is derived from an EMBL/GenBank/DDBJ whole genome shotgun (WGS) entry which is preliminary data.</text>
</comment>
<evidence type="ECO:0000313" key="2">
    <source>
        <dbReference type="EMBL" id="KAJ1135646.1"/>
    </source>
</evidence>
<dbReference type="AlphaFoldDB" id="A0AAV7Q5K1"/>
<dbReference type="EMBL" id="JANPWB010000010">
    <property type="protein sequence ID" value="KAJ1135646.1"/>
    <property type="molecule type" value="Genomic_DNA"/>
</dbReference>
<evidence type="ECO:0000256" key="1">
    <source>
        <dbReference type="SAM" id="MobiDB-lite"/>
    </source>
</evidence>